<comment type="caution">
    <text evidence="1">The sequence shown here is derived from an EMBL/GenBank/DDBJ whole genome shotgun (WGS) entry which is preliminary data.</text>
</comment>
<reference evidence="1" key="2">
    <citation type="submission" date="2023-05" db="EMBL/GenBank/DDBJ databases">
        <authorList>
            <person name="Fouks B."/>
        </authorList>
    </citation>
    <scope>NUCLEOTIDE SEQUENCE</scope>
    <source>
        <strain evidence="1">Stay&amp;Tobe</strain>
        <tissue evidence="1">Testes</tissue>
    </source>
</reference>
<name>A0AAD7ZHD3_DIPPU</name>
<feature type="non-terminal residue" evidence="1">
    <location>
        <position position="1"/>
    </location>
</feature>
<accession>A0AAD7ZHD3</accession>
<gene>
    <name evidence="1" type="ORF">L9F63_004226</name>
</gene>
<organism evidence="1 2">
    <name type="scientific">Diploptera punctata</name>
    <name type="common">Pacific beetle cockroach</name>
    <dbReference type="NCBI Taxonomy" id="6984"/>
    <lineage>
        <taxon>Eukaryota</taxon>
        <taxon>Metazoa</taxon>
        <taxon>Ecdysozoa</taxon>
        <taxon>Arthropoda</taxon>
        <taxon>Hexapoda</taxon>
        <taxon>Insecta</taxon>
        <taxon>Pterygota</taxon>
        <taxon>Neoptera</taxon>
        <taxon>Polyneoptera</taxon>
        <taxon>Dictyoptera</taxon>
        <taxon>Blattodea</taxon>
        <taxon>Blaberoidea</taxon>
        <taxon>Blaberidae</taxon>
        <taxon>Diplopterinae</taxon>
        <taxon>Diploptera</taxon>
    </lineage>
</organism>
<feature type="non-terminal residue" evidence="1">
    <location>
        <position position="111"/>
    </location>
</feature>
<proteinExistence type="predicted"/>
<keyword evidence="2" id="KW-1185">Reference proteome</keyword>
<protein>
    <submittedName>
        <fullName evidence="1">Uncharacterized protein</fullName>
    </submittedName>
</protein>
<evidence type="ECO:0000313" key="1">
    <source>
        <dbReference type="EMBL" id="KAJ9580112.1"/>
    </source>
</evidence>
<sequence>DPSNGPQVISSYDTEDHHRPNNEVRSIIASYTTLNGMCYFVKRIVLHQTLINFKPLTIYLYIGLIKAFNLYNRTLRFNNYTCYDGLEEDFRAVGRGREYCISLSNLFNISS</sequence>
<reference evidence="1" key="1">
    <citation type="journal article" date="2023" name="IScience">
        <title>Live-bearing cockroach genome reveals convergent evolutionary mechanisms linked to viviparity in insects and beyond.</title>
        <authorList>
            <person name="Fouks B."/>
            <person name="Harrison M.C."/>
            <person name="Mikhailova A.A."/>
            <person name="Marchal E."/>
            <person name="English S."/>
            <person name="Carruthers M."/>
            <person name="Jennings E.C."/>
            <person name="Chiamaka E.L."/>
            <person name="Frigard R.A."/>
            <person name="Pippel M."/>
            <person name="Attardo G.M."/>
            <person name="Benoit J.B."/>
            <person name="Bornberg-Bauer E."/>
            <person name="Tobe S.S."/>
        </authorList>
    </citation>
    <scope>NUCLEOTIDE SEQUENCE</scope>
    <source>
        <strain evidence="1">Stay&amp;Tobe</strain>
    </source>
</reference>
<dbReference type="AlphaFoldDB" id="A0AAD7ZHD3"/>
<dbReference type="Proteomes" id="UP001233999">
    <property type="component" value="Unassembled WGS sequence"/>
</dbReference>
<dbReference type="EMBL" id="JASPKZ010008360">
    <property type="protein sequence ID" value="KAJ9580112.1"/>
    <property type="molecule type" value="Genomic_DNA"/>
</dbReference>
<evidence type="ECO:0000313" key="2">
    <source>
        <dbReference type="Proteomes" id="UP001233999"/>
    </source>
</evidence>